<feature type="compositionally biased region" description="Basic residues" evidence="2">
    <location>
        <begin position="55"/>
        <end position="105"/>
    </location>
</feature>
<evidence type="ECO:0000313" key="5">
    <source>
        <dbReference type="Proteomes" id="UP000054495"/>
    </source>
</evidence>
<name>A0A0D6LJP3_9BILA</name>
<evidence type="ECO:0000256" key="1">
    <source>
        <dbReference type="SAM" id="Coils"/>
    </source>
</evidence>
<keyword evidence="5" id="KW-1185">Reference proteome</keyword>
<sequence length="105" mass="12311">MKYLLIAVGLFALSTLSFAEELSETGQAVLKKIKALKEEEKQLLATITDEEQKDLKRRHAKAKARRARKLVAHKKRAHRARHRANLRRARRNHRIKKIRAQQRRG</sequence>
<feature type="coiled-coil region" evidence="1">
    <location>
        <begin position="19"/>
        <end position="53"/>
    </location>
</feature>
<evidence type="ECO:0000256" key="2">
    <source>
        <dbReference type="SAM" id="MobiDB-lite"/>
    </source>
</evidence>
<dbReference type="AlphaFoldDB" id="A0A0D6LJP3"/>
<evidence type="ECO:0000313" key="4">
    <source>
        <dbReference type="EMBL" id="EPB71368.1"/>
    </source>
</evidence>
<dbReference type="Proteomes" id="UP000054495">
    <property type="component" value="Unassembled WGS sequence"/>
</dbReference>
<feature type="chain" id="PRO_5002307124" description="BZIP domain-containing protein" evidence="3">
    <location>
        <begin position="20"/>
        <end position="105"/>
    </location>
</feature>
<reference evidence="4 5" key="1">
    <citation type="submission" date="2013-05" db="EMBL/GenBank/DDBJ databases">
        <title>Draft genome of the parasitic nematode Anyclostoma ceylanicum.</title>
        <authorList>
            <person name="Mitreva M."/>
        </authorList>
    </citation>
    <scope>NUCLEOTIDE SEQUENCE [LARGE SCALE GENOMIC DNA]</scope>
</reference>
<protein>
    <recommendedName>
        <fullName evidence="6">BZIP domain-containing protein</fullName>
    </recommendedName>
</protein>
<dbReference type="EMBL" id="KE125115">
    <property type="protein sequence ID" value="EPB71368.1"/>
    <property type="molecule type" value="Genomic_DNA"/>
</dbReference>
<gene>
    <name evidence="4" type="ORF">ANCCEY_09533</name>
</gene>
<feature type="signal peptide" evidence="3">
    <location>
        <begin position="1"/>
        <end position="19"/>
    </location>
</feature>
<keyword evidence="3" id="KW-0732">Signal</keyword>
<keyword evidence="1" id="KW-0175">Coiled coil</keyword>
<organism evidence="4 5">
    <name type="scientific">Ancylostoma ceylanicum</name>
    <dbReference type="NCBI Taxonomy" id="53326"/>
    <lineage>
        <taxon>Eukaryota</taxon>
        <taxon>Metazoa</taxon>
        <taxon>Ecdysozoa</taxon>
        <taxon>Nematoda</taxon>
        <taxon>Chromadorea</taxon>
        <taxon>Rhabditida</taxon>
        <taxon>Rhabditina</taxon>
        <taxon>Rhabditomorpha</taxon>
        <taxon>Strongyloidea</taxon>
        <taxon>Ancylostomatidae</taxon>
        <taxon>Ancylostomatinae</taxon>
        <taxon>Ancylostoma</taxon>
    </lineage>
</organism>
<accession>A0A0D6LJP3</accession>
<evidence type="ECO:0000256" key="3">
    <source>
        <dbReference type="SAM" id="SignalP"/>
    </source>
</evidence>
<feature type="region of interest" description="Disordered" evidence="2">
    <location>
        <begin position="54"/>
        <end position="105"/>
    </location>
</feature>
<evidence type="ECO:0008006" key="6">
    <source>
        <dbReference type="Google" id="ProtNLM"/>
    </source>
</evidence>
<proteinExistence type="predicted"/>